<reference evidence="2 3" key="1">
    <citation type="submission" date="2018-04" db="EMBL/GenBank/DDBJ databases">
        <title>Genomic Encyclopedia of Archaeal and Bacterial Type Strains, Phase II (KMG-II): from individual species to whole genera.</title>
        <authorList>
            <person name="Goeker M."/>
        </authorList>
    </citation>
    <scope>NUCLEOTIDE SEQUENCE [LARGE SCALE GENOMIC DNA]</scope>
    <source>
        <strain evidence="2 3">DSM 29329</strain>
    </source>
</reference>
<gene>
    <name evidence="2" type="ORF">C8N44_10529</name>
</gene>
<proteinExistence type="predicted"/>
<comment type="caution">
    <text evidence="2">The sequence shown here is derived from an EMBL/GenBank/DDBJ whole genome shotgun (WGS) entry which is preliminary data.</text>
</comment>
<accession>A0A2T6B278</accession>
<dbReference type="Proteomes" id="UP000244069">
    <property type="component" value="Unassembled WGS sequence"/>
</dbReference>
<feature type="transmembrane region" description="Helical" evidence="1">
    <location>
        <begin position="37"/>
        <end position="54"/>
    </location>
</feature>
<protein>
    <submittedName>
        <fullName evidence="2">Uncharacterized protein</fullName>
    </submittedName>
</protein>
<keyword evidence="1" id="KW-0812">Transmembrane</keyword>
<evidence type="ECO:0000313" key="2">
    <source>
        <dbReference type="EMBL" id="PTX50171.1"/>
    </source>
</evidence>
<organism evidence="2 3">
    <name type="scientific">Allosediminivita pacifica</name>
    <dbReference type="NCBI Taxonomy" id="1267769"/>
    <lineage>
        <taxon>Bacteria</taxon>
        <taxon>Pseudomonadati</taxon>
        <taxon>Pseudomonadota</taxon>
        <taxon>Alphaproteobacteria</taxon>
        <taxon>Rhodobacterales</taxon>
        <taxon>Paracoccaceae</taxon>
        <taxon>Allosediminivita</taxon>
    </lineage>
</organism>
<dbReference type="AlphaFoldDB" id="A0A2T6B278"/>
<keyword evidence="3" id="KW-1185">Reference proteome</keyword>
<keyword evidence="1" id="KW-1133">Transmembrane helix</keyword>
<name>A0A2T6B278_9RHOB</name>
<keyword evidence="1" id="KW-0472">Membrane</keyword>
<dbReference type="EMBL" id="QBKN01000005">
    <property type="protein sequence ID" value="PTX50171.1"/>
    <property type="molecule type" value="Genomic_DNA"/>
</dbReference>
<evidence type="ECO:0000313" key="3">
    <source>
        <dbReference type="Proteomes" id="UP000244069"/>
    </source>
</evidence>
<evidence type="ECO:0000256" key="1">
    <source>
        <dbReference type="SAM" id="Phobius"/>
    </source>
</evidence>
<sequence length="55" mass="6364">MRLPFRIFRCGACNYDMRYGTSTCRYCFKETPLRNRLWMPPLVAAMAIGLVMAVA</sequence>